<evidence type="ECO:0000313" key="1">
    <source>
        <dbReference type="EMBL" id="KAH9750469.1"/>
    </source>
</evidence>
<keyword evidence="2" id="KW-1185">Reference proteome</keyword>
<sequence length="119" mass="13921">MFPSNIRSLYIHDMKIWKPSMGWGEGGLSRFSSLQRLSIGGLHDFGVISPQELGTRLWIYDFQNLECLSSVGQNLTSLVYLWLYIRPKLKYFLDKSVPTSLLQLYIKDCPLIEERYRKD</sequence>
<evidence type="ECO:0000313" key="2">
    <source>
        <dbReference type="Proteomes" id="UP000829398"/>
    </source>
</evidence>
<dbReference type="EMBL" id="CM039174">
    <property type="protein sequence ID" value="KAH9750469.1"/>
    <property type="molecule type" value="Genomic_DNA"/>
</dbReference>
<accession>A0ACB8K7W9</accession>
<reference evidence="2" key="1">
    <citation type="journal article" date="2023" name="Hortic. Res.">
        <title>A chromosome-level phased genome enabling allele-level studies in sweet orange: a case study on citrus Huanglongbing tolerance.</title>
        <authorList>
            <person name="Wu B."/>
            <person name="Yu Q."/>
            <person name="Deng Z."/>
            <person name="Duan Y."/>
            <person name="Luo F."/>
            <person name="Gmitter F. Jr."/>
        </authorList>
    </citation>
    <scope>NUCLEOTIDE SEQUENCE [LARGE SCALE GENOMIC DNA]</scope>
    <source>
        <strain evidence="2">cv. Valencia</strain>
    </source>
</reference>
<comment type="caution">
    <text evidence="1">The sequence shown here is derived from an EMBL/GenBank/DDBJ whole genome shotgun (WGS) entry which is preliminary data.</text>
</comment>
<name>A0ACB8K7W9_CITSI</name>
<organism evidence="1 2">
    <name type="scientific">Citrus sinensis</name>
    <name type="common">Sweet orange</name>
    <name type="synonym">Citrus aurantium var. sinensis</name>
    <dbReference type="NCBI Taxonomy" id="2711"/>
    <lineage>
        <taxon>Eukaryota</taxon>
        <taxon>Viridiplantae</taxon>
        <taxon>Streptophyta</taxon>
        <taxon>Embryophyta</taxon>
        <taxon>Tracheophyta</taxon>
        <taxon>Spermatophyta</taxon>
        <taxon>Magnoliopsida</taxon>
        <taxon>eudicotyledons</taxon>
        <taxon>Gunneridae</taxon>
        <taxon>Pentapetalae</taxon>
        <taxon>rosids</taxon>
        <taxon>malvids</taxon>
        <taxon>Sapindales</taxon>
        <taxon>Rutaceae</taxon>
        <taxon>Aurantioideae</taxon>
        <taxon>Citrus</taxon>
    </lineage>
</organism>
<dbReference type="Proteomes" id="UP000829398">
    <property type="component" value="Chromosome 5"/>
</dbReference>
<proteinExistence type="predicted"/>
<protein>
    <submittedName>
        <fullName evidence="1">Uncharacterized protein</fullName>
    </submittedName>
</protein>
<gene>
    <name evidence="1" type="ORF">KPL71_013902</name>
</gene>